<dbReference type="Gene3D" id="3.40.50.150">
    <property type="entry name" value="Vaccinia Virus protein VP39"/>
    <property type="match status" value="1"/>
</dbReference>
<gene>
    <name evidence="2" type="ORF">C1H76_0716</name>
</gene>
<dbReference type="GO" id="GO:0008757">
    <property type="term" value="F:S-adenosylmethionine-dependent methyltransferase activity"/>
    <property type="evidence" value="ECO:0007669"/>
    <property type="project" value="InterPro"/>
</dbReference>
<evidence type="ECO:0000259" key="1">
    <source>
        <dbReference type="Pfam" id="PF08241"/>
    </source>
</evidence>
<dbReference type="Proteomes" id="UP000308133">
    <property type="component" value="Unassembled WGS sequence"/>
</dbReference>
<dbReference type="AlphaFoldDB" id="A0A4V6YAZ0"/>
<name>A0A4V6YAZ0_9PEZI</name>
<keyword evidence="2" id="KW-0808">Transferase</keyword>
<dbReference type="GO" id="GO:0032259">
    <property type="term" value="P:methylation"/>
    <property type="evidence" value="ECO:0007669"/>
    <property type="project" value="UniProtKB-KW"/>
</dbReference>
<evidence type="ECO:0000313" key="2">
    <source>
        <dbReference type="EMBL" id="TKX26962.1"/>
    </source>
</evidence>
<feature type="domain" description="Methyltransferase type 11" evidence="1">
    <location>
        <begin position="44"/>
        <end position="86"/>
    </location>
</feature>
<dbReference type="EMBL" id="PTQR01000009">
    <property type="protein sequence ID" value="TKX26962.1"/>
    <property type="molecule type" value="Genomic_DNA"/>
</dbReference>
<organism evidence="2 3">
    <name type="scientific">Elsinoe australis</name>
    <dbReference type="NCBI Taxonomy" id="40998"/>
    <lineage>
        <taxon>Eukaryota</taxon>
        <taxon>Fungi</taxon>
        <taxon>Dikarya</taxon>
        <taxon>Ascomycota</taxon>
        <taxon>Pezizomycotina</taxon>
        <taxon>Dothideomycetes</taxon>
        <taxon>Dothideomycetidae</taxon>
        <taxon>Myriangiales</taxon>
        <taxon>Elsinoaceae</taxon>
        <taxon>Elsinoe</taxon>
    </lineage>
</organism>
<proteinExistence type="predicted"/>
<dbReference type="Pfam" id="PF08241">
    <property type="entry name" value="Methyltransf_11"/>
    <property type="match status" value="1"/>
</dbReference>
<reference evidence="2 3" key="1">
    <citation type="submission" date="2018-02" db="EMBL/GenBank/DDBJ databases">
        <title>Draft genome sequences of Elsinoe sp., causing black scab on jojoba.</title>
        <authorList>
            <person name="Stodart B."/>
            <person name="Jeffress S."/>
            <person name="Ash G."/>
            <person name="Arun Chinnappa K."/>
        </authorList>
    </citation>
    <scope>NUCLEOTIDE SEQUENCE [LARGE SCALE GENOMIC DNA]</scope>
    <source>
        <strain evidence="2 3">Hillstone_2</strain>
    </source>
</reference>
<dbReference type="InterPro" id="IPR013216">
    <property type="entry name" value="Methyltransf_11"/>
</dbReference>
<protein>
    <submittedName>
        <fullName evidence="2">Methyltransferase domain-containing protein 4</fullName>
    </submittedName>
</protein>
<dbReference type="SUPFAM" id="SSF53335">
    <property type="entry name" value="S-adenosyl-L-methionine-dependent methyltransferases"/>
    <property type="match status" value="1"/>
</dbReference>
<dbReference type="InterPro" id="IPR029063">
    <property type="entry name" value="SAM-dependent_MTases_sf"/>
</dbReference>
<sequence length="135" mass="14569">MTIVETGYDTVAAAYHDFIADRPSHKITLVRQLLPNLPKDATVLGLGCSSGVPVTSMLSANVHVTGVDISAEQIKLASKHVPSAEFLYVPSTQSSICREEHGEMLRKVEGWLKLGGEVVLNLSPKAGKGSVEEWR</sequence>
<accession>A0A4V6YAZ0</accession>
<keyword evidence="2" id="KW-0489">Methyltransferase</keyword>
<evidence type="ECO:0000313" key="3">
    <source>
        <dbReference type="Proteomes" id="UP000308133"/>
    </source>
</evidence>
<comment type="caution">
    <text evidence="2">The sequence shown here is derived from an EMBL/GenBank/DDBJ whole genome shotgun (WGS) entry which is preliminary data.</text>
</comment>